<reference evidence="1" key="2">
    <citation type="journal article" date="2015" name="Fish Shellfish Immunol.">
        <title>Early steps in the European eel (Anguilla anguilla)-Vibrio vulnificus interaction in the gills: Role of the RtxA13 toxin.</title>
        <authorList>
            <person name="Callol A."/>
            <person name="Pajuelo D."/>
            <person name="Ebbesson L."/>
            <person name="Teles M."/>
            <person name="MacKenzie S."/>
            <person name="Amaro C."/>
        </authorList>
    </citation>
    <scope>NUCLEOTIDE SEQUENCE</scope>
</reference>
<proteinExistence type="predicted"/>
<name>A0A0E9XFN7_ANGAN</name>
<dbReference type="EMBL" id="GBXM01007351">
    <property type="protein sequence ID" value="JAI01227.1"/>
    <property type="molecule type" value="Transcribed_RNA"/>
</dbReference>
<organism evidence="1">
    <name type="scientific">Anguilla anguilla</name>
    <name type="common">European freshwater eel</name>
    <name type="synonym">Muraena anguilla</name>
    <dbReference type="NCBI Taxonomy" id="7936"/>
    <lineage>
        <taxon>Eukaryota</taxon>
        <taxon>Metazoa</taxon>
        <taxon>Chordata</taxon>
        <taxon>Craniata</taxon>
        <taxon>Vertebrata</taxon>
        <taxon>Euteleostomi</taxon>
        <taxon>Actinopterygii</taxon>
        <taxon>Neopterygii</taxon>
        <taxon>Teleostei</taxon>
        <taxon>Anguilliformes</taxon>
        <taxon>Anguillidae</taxon>
        <taxon>Anguilla</taxon>
    </lineage>
</organism>
<accession>A0A0E9XFN7</accession>
<protein>
    <submittedName>
        <fullName evidence="1">Uncharacterized protein</fullName>
    </submittedName>
</protein>
<evidence type="ECO:0000313" key="1">
    <source>
        <dbReference type="EMBL" id="JAI01227.1"/>
    </source>
</evidence>
<reference evidence="1" key="1">
    <citation type="submission" date="2014-11" db="EMBL/GenBank/DDBJ databases">
        <authorList>
            <person name="Amaro Gonzalez C."/>
        </authorList>
    </citation>
    <scope>NUCLEOTIDE SEQUENCE</scope>
</reference>
<sequence>MASSLFCTY</sequence>